<name>A0A0E9XVJ1_ANGAN</name>
<proteinExistence type="predicted"/>
<dbReference type="EMBL" id="GBXM01002712">
    <property type="protein sequence ID" value="JAI05866.1"/>
    <property type="molecule type" value="Transcribed_RNA"/>
</dbReference>
<protein>
    <submittedName>
        <fullName evidence="1">Uncharacterized protein</fullName>
    </submittedName>
</protein>
<evidence type="ECO:0000313" key="1">
    <source>
        <dbReference type="EMBL" id="JAI05866.1"/>
    </source>
</evidence>
<organism evidence="1">
    <name type="scientific">Anguilla anguilla</name>
    <name type="common">European freshwater eel</name>
    <name type="synonym">Muraena anguilla</name>
    <dbReference type="NCBI Taxonomy" id="7936"/>
    <lineage>
        <taxon>Eukaryota</taxon>
        <taxon>Metazoa</taxon>
        <taxon>Chordata</taxon>
        <taxon>Craniata</taxon>
        <taxon>Vertebrata</taxon>
        <taxon>Euteleostomi</taxon>
        <taxon>Actinopterygii</taxon>
        <taxon>Neopterygii</taxon>
        <taxon>Teleostei</taxon>
        <taxon>Anguilliformes</taxon>
        <taxon>Anguillidae</taxon>
        <taxon>Anguilla</taxon>
    </lineage>
</organism>
<accession>A0A0E9XVJ1</accession>
<sequence length="33" mass="3659">MDSVVLLCVCSIWLNSWSPPDIASETSVRCEDC</sequence>
<dbReference type="AlphaFoldDB" id="A0A0E9XVJ1"/>
<reference evidence="1" key="1">
    <citation type="submission" date="2014-11" db="EMBL/GenBank/DDBJ databases">
        <authorList>
            <person name="Amaro Gonzalez C."/>
        </authorList>
    </citation>
    <scope>NUCLEOTIDE SEQUENCE</scope>
</reference>
<reference evidence="1" key="2">
    <citation type="journal article" date="2015" name="Fish Shellfish Immunol.">
        <title>Early steps in the European eel (Anguilla anguilla)-Vibrio vulnificus interaction in the gills: Role of the RtxA13 toxin.</title>
        <authorList>
            <person name="Callol A."/>
            <person name="Pajuelo D."/>
            <person name="Ebbesson L."/>
            <person name="Teles M."/>
            <person name="MacKenzie S."/>
            <person name="Amaro C."/>
        </authorList>
    </citation>
    <scope>NUCLEOTIDE SEQUENCE</scope>
</reference>